<feature type="domain" description="RSE1/DDB1/CPSF1 second beta-propeller" evidence="3">
    <location>
        <begin position="537"/>
        <end position="818"/>
    </location>
</feature>
<dbReference type="InterPro" id="IPR018846">
    <property type="entry name" value="Beta-prop_RSE1/DDB1/CPSF1_1st"/>
</dbReference>
<dbReference type="EMBL" id="VIBQ01000009">
    <property type="protein sequence ID" value="KAB8336873.1"/>
    <property type="molecule type" value="Genomic_DNA"/>
</dbReference>
<dbReference type="Proteomes" id="UP000327013">
    <property type="component" value="Unassembled WGS sequence"/>
</dbReference>
<reference evidence="4 5" key="1">
    <citation type="submission" date="2019-06" db="EMBL/GenBank/DDBJ databases">
        <title>A chromosomal-level reference genome of Carpinus fangiana (Coryloideae, Betulaceae).</title>
        <authorList>
            <person name="Yang X."/>
            <person name="Wang Z."/>
            <person name="Zhang L."/>
            <person name="Hao G."/>
            <person name="Liu J."/>
            <person name="Yang Y."/>
        </authorList>
    </citation>
    <scope>NUCLEOTIDE SEQUENCE [LARGE SCALE GENOMIC DNA]</scope>
    <source>
        <strain evidence="4">Cfa_2016G</strain>
        <tissue evidence="4">Leaf</tissue>
    </source>
</reference>
<feature type="compositionally biased region" description="Acidic residues" evidence="1">
    <location>
        <begin position="945"/>
        <end position="954"/>
    </location>
</feature>
<protein>
    <submittedName>
        <fullName evidence="4">Uncharacterized protein</fullName>
    </submittedName>
</protein>
<dbReference type="InterPro" id="IPR015943">
    <property type="entry name" value="WD40/YVTN_repeat-like_dom_sf"/>
</dbReference>
<dbReference type="Pfam" id="PF10433">
    <property type="entry name" value="Beta-prop_RSE1_1st"/>
    <property type="match status" value="1"/>
</dbReference>
<dbReference type="AlphaFoldDB" id="A0A5N6KNZ5"/>
<organism evidence="4 5">
    <name type="scientific">Carpinus fangiana</name>
    <dbReference type="NCBI Taxonomy" id="176857"/>
    <lineage>
        <taxon>Eukaryota</taxon>
        <taxon>Viridiplantae</taxon>
        <taxon>Streptophyta</taxon>
        <taxon>Embryophyta</taxon>
        <taxon>Tracheophyta</taxon>
        <taxon>Spermatophyta</taxon>
        <taxon>Magnoliopsida</taxon>
        <taxon>eudicotyledons</taxon>
        <taxon>Gunneridae</taxon>
        <taxon>Pentapetalae</taxon>
        <taxon>rosids</taxon>
        <taxon>fabids</taxon>
        <taxon>Fagales</taxon>
        <taxon>Betulaceae</taxon>
        <taxon>Carpinus</taxon>
    </lineage>
</organism>
<dbReference type="InterPro" id="IPR050358">
    <property type="entry name" value="RSE1/DDB1/CFT1"/>
</dbReference>
<evidence type="ECO:0000259" key="2">
    <source>
        <dbReference type="Pfam" id="PF10433"/>
    </source>
</evidence>
<name>A0A5N6KNZ5_9ROSI</name>
<dbReference type="Pfam" id="PF23726">
    <property type="entry name" value="Beta-prop_RSE1_2nd"/>
    <property type="match status" value="1"/>
</dbReference>
<evidence type="ECO:0000313" key="5">
    <source>
        <dbReference type="Proteomes" id="UP000327013"/>
    </source>
</evidence>
<evidence type="ECO:0000256" key="1">
    <source>
        <dbReference type="SAM" id="MobiDB-lite"/>
    </source>
</evidence>
<sequence>MSATVQGGGQPPDPPVGLLSRTVFPSPIVERILTGRIRHSRYVDAIFVSRGSVVVKERGHDGQFSNIAFTSNFGSPVVAADIVGKRVRRPRDADVDHPKVKLEALDLKMDQCALQPSHKLVLLLEAGELLFLTMTRDGTHAWTFDHVRQSLPPAADALQDWRFLAVHPDSHAMAVSSWSGHVAVLTFSDSLQIRSTLYFDSGITILLMDFLYSSADDSTVYLMLVGRKDDRFRILVYSWDPQQPLTPVLPYRYNLDWRHPIPNLLIPLANTPGGFVLGALQQLSLYSNAHVGSIQKSVEYTDVPVFTPEPSQNPESSFEHPLWTNWARASRWFTNSDCLYLIREDGVVYNVEVGTELESVKNYNGHVLEGLDFVRSGQPTCLRGNIASAFALYQPEEDNDDGPDVLLFAGDLSDGAHYEIGQTQPHAGDDPMIIVLAPQQKEIFYNWAPFLDVAVVPPQRRSREISRHAYKSRPEDHLNDRSRVFATSGKGSWGAVCELRMGREFIVDSTLELEDMLKGANTAWSIHNTSADWRFDFVSTPFQTVVINWLRQEIEPQQLCDTPTLAVGLLKPFGKTDFIREFILQVTTSSITLLKVQLRLEDEGEPLHTLCVVQSWQQTSVLAAMDVSTGLIVLATRRGDDMFLSLKQIQHIDDDDWQLSQLGESLLCNHDPTCISIFSFPAHSAVIKQEEGVPASQPLQFVAFGTNVGEIAISRIDSIGLGPLKYYILCGETASEMASETACESLCVVSNPESPDCQLICGLRNGALIIGRLLIEDTVARLDLGSTTNFYMGSTSPSLKITADSHGLGCFVYGGVDTCYLDFGHGRTEGMTLSNVWITNRADRSLNQPPMGAICLINDQTGQSDQPSRVLCLSIHGRGYFGVLGKAVEPLPRRIPVSGTPNRLIYSSFLQCLIVASTVVINDNATHTRFETSRITLVDPNGEAQDADSMDIDGDNAPSNSTYRELPDVSERITSLAEWMCTKGDSKHHFLVVGTTAETKEGVYGGVIRLFQVRSNDNGDREIRSLKSSKESKPVGAVCALDDRTLLYSAGDEIRKRTLTFESDIE</sequence>
<accession>A0A5N6KNZ5</accession>
<dbReference type="Gene3D" id="2.130.10.10">
    <property type="entry name" value="YVTN repeat-like/Quinoprotein amine dehydrogenase"/>
    <property type="match status" value="3"/>
</dbReference>
<dbReference type="OrthoDB" id="20774at2759"/>
<proteinExistence type="predicted"/>
<feature type="domain" description="RSE1/DDB1/CPSF1 first beta-propeller" evidence="2">
    <location>
        <begin position="29"/>
        <end position="424"/>
    </location>
</feature>
<evidence type="ECO:0000313" key="4">
    <source>
        <dbReference type="EMBL" id="KAB8336873.1"/>
    </source>
</evidence>
<evidence type="ECO:0000259" key="3">
    <source>
        <dbReference type="Pfam" id="PF23726"/>
    </source>
</evidence>
<dbReference type="SUPFAM" id="SSF82171">
    <property type="entry name" value="DPP6 N-terminal domain-like"/>
    <property type="match status" value="1"/>
</dbReference>
<keyword evidence="5" id="KW-1185">Reference proteome</keyword>
<feature type="region of interest" description="Disordered" evidence="1">
    <location>
        <begin position="941"/>
        <end position="964"/>
    </location>
</feature>
<comment type="caution">
    <text evidence="4">The sequence shown here is derived from an EMBL/GenBank/DDBJ whole genome shotgun (WGS) entry which is preliminary data.</text>
</comment>
<dbReference type="PANTHER" id="PTHR10644">
    <property type="entry name" value="DNA REPAIR/RNA PROCESSING CPSF FAMILY"/>
    <property type="match status" value="1"/>
</dbReference>
<gene>
    <name evidence="4" type="ORF">FH972_021181</name>
</gene>
<dbReference type="InterPro" id="IPR058543">
    <property type="entry name" value="Beta-prop_RSE1/DDB1/CPSF1_2nd"/>
</dbReference>